<dbReference type="InterPro" id="IPR011012">
    <property type="entry name" value="Longin-like_dom_sf"/>
</dbReference>
<accession>A0A2L2Z133</accession>
<dbReference type="SUPFAM" id="SSF64356">
    <property type="entry name" value="SNARE-like"/>
    <property type="match status" value="1"/>
</dbReference>
<evidence type="ECO:0000313" key="1">
    <source>
        <dbReference type="EMBL" id="LAA13984.1"/>
    </source>
</evidence>
<reference evidence="1" key="1">
    <citation type="journal article" date="2016" name="Mol. Ecol. Resour.">
        <title>Evaluation of the impact of RNA preservation methods of spiders for de novo transcriptome assembly.</title>
        <authorList>
            <person name="Kono N."/>
            <person name="Nakamura H."/>
            <person name="Ito Y."/>
            <person name="Tomita M."/>
            <person name="Arakawa K."/>
        </authorList>
    </citation>
    <scope>NUCLEOTIDE SEQUENCE</scope>
    <source>
        <tissue evidence="1">Whole body</tissue>
    </source>
</reference>
<dbReference type="AlphaFoldDB" id="A0A2L2Z133"/>
<dbReference type="OrthoDB" id="10259133at2759"/>
<name>A0A2L2Z133_PARTP</name>
<organism evidence="1">
    <name type="scientific">Parasteatoda tepidariorum</name>
    <name type="common">Common house spider</name>
    <name type="synonym">Achaearanea tepidariorum</name>
    <dbReference type="NCBI Taxonomy" id="114398"/>
    <lineage>
        <taxon>Eukaryota</taxon>
        <taxon>Metazoa</taxon>
        <taxon>Ecdysozoa</taxon>
        <taxon>Arthropoda</taxon>
        <taxon>Chelicerata</taxon>
        <taxon>Arachnida</taxon>
        <taxon>Araneae</taxon>
        <taxon>Araneomorphae</taxon>
        <taxon>Entelegynae</taxon>
        <taxon>Araneoidea</taxon>
        <taxon>Theridiidae</taxon>
        <taxon>Parasteatoda</taxon>
    </lineage>
</organism>
<dbReference type="Gene3D" id="3.30.450.60">
    <property type="match status" value="1"/>
</dbReference>
<dbReference type="EMBL" id="IAAA01083960">
    <property type="protein sequence ID" value="LAA13984.1"/>
    <property type="molecule type" value="mRNA"/>
</dbReference>
<protein>
    <submittedName>
        <fullName evidence="1">Clathrin coat assembly protein AP50</fullName>
    </submittedName>
</protein>
<sequence length="58" mass="6685">MIGGLYIYNHKGEVLESRVFRDDIVINAVDAFRVNVIHARQLVRSPVTIIARTCFFHI</sequence>
<proteinExistence type="evidence at transcript level"/>